<evidence type="ECO:0000256" key="5">
    <source>
        <dbReference type="ARBA" id="ARBA00022679"/>
    </source>
</evidence>
<comment type="subcellular location">
    <subcellularLocation>
        <location evidence="1">Cell membrane</location>
        <topology evidence="1">Single-pass membrane protein</topology>
    </subcellularLocation>
    <subcellularLocation>
        <location evidence="2">Endoplasmic reticulum membrane</location>
    </subcellularLocation>
</comment>
<comment type="pathway">
    <text evidence="3">Glycerolipid metabolism; triacylglycerol biosynthesis.</text>
</comment>
<dbReference type="GO" id="GO:0008374">
    <property type="term" value="F:O-acyltransferase activity"/>
    <property type="evidence" value="ECO:0000318"/>
    <property type="project" value="GO_Central"/>
</dbReference>
<proteinExistence type="inferred from homology"/>
<dbReference type="GO" id="GO:0047196">
    <property type="term" value="F:long-chain-alcohol O-fatty-acyltransferase activity"/>
    <property type="evidence" value="ECO:0007669"/>
    <property type="project" value="UniProtKB-EC"/>
</dbReference>
<dbReference type="GO" id="GO:0005886">
    <property type="term" value="C:plasma membrane"/>
    <property type="evidence" value="ECO:0000318"/>
    <property type="project" value="GO_Central"/>
</dbReference>
<reference evidence="14" key="1">
    <citation type="journal article" date="2016" name="Nature">
        <title>The genome of the seagrass Zostera marina reveals angiosperm adaptation to the sea.</title>
        <authorList>
            <person name="Olsen J.L."/>
            <person name="Rouze P."/>
            <person name="Verhelst B."/>
            <person name="Lin Y.-C."/>
            <person name="Bayer T."/>
            <person name="Collen J."/>
            <person name="Dattolo E."/>
            <person name="De Paoli E."/>
            <person name="Dittami S."/>
            <person name="Maumus F."/>
            <person name="Michel G."/>
            <person name="Kersting A."/>
            <person name="Lauritano C."/>
            <person name="Lohaus R."/>
            <person name="Toepel M."/>
            <person name="Tonon T."/>
            <person name="Vanneste K."/>
            <person name="Amirebrahimi M."/>
            <person name="Brakel J."/>
            <person name="Bostroem C."/>
            <person name="Chovatia M."/>
            <person name="Grimwood J."/>
            <person name="Jenkins J.W."/>
            <person name="Jueterbock A."/>
            <person name="Mraz A."/>
            <person name="Stam W.T."/>
            <person name="Tice H."/>
            <person name="Bornberg-Bauer E."/>
            <person name="Green P.J."/>
            <person name="Pearson G.A."/>
            <person name="Procaccini G."/>
            <person name="Duarte C.M."/>
            <person name="Schmutz J."/>
            <person name="Reusch T.B.H."/>
            <person name="Van de Peer Y."/>
        </authorList>
    </citation>
    <scope>NUCLEOTIDE SEQUENCE [LARGE SCALE GENOMIC DNA]</scope>
    <source>
        <strain evidence="14">cv. Finnish</strain>
    </source>
</reference>
<dbReference type="InterPro" id="IPR045034">
    <property type="entry name" value="O-acyltransferase_WSD1-like"/>
</dbReference>
<dbReference type="InterPro" id="IPR004255">
    <property type="entry name" value="O-acyltransferase_WSD1_N"/>
</dbReference>
<comment type="pathway">
    <text evidence="4">Lipid metabolism.</text>
</comment>
<dbReference type="GO" id="GO:0005789">
    <property type="term" value="C:endoplasmic reticulum membrane"/>
    <property type="evidence" value="ECO:0007669"/>
    <property type="project" value="UniProtKB-SubCell"/>
</dbReference>
<name>A0A0K9PB27_ZOSMR</name>
<dbReference type="OrthoDB" id="619536at2759"/>
<feature type="domain" description="O-acyltransferase WSD1 C-terminal" evidence="12">
    <location>
        <begin position="310"/>
        <end position="457"/>
    </location>
</feature>
<keyword evidence="6" id="KW-0256">Endoplasmic reticulum</keyword>
<protein>
    <submittedName>
        <fullName evidence="13">O-acyltransferase WSD1</fullName>
    </submittedName>
</protein>
<sequence>MGDEELRPDDQPITPAGRFFLVPRTRQFVHAVLGFRNPIDVRAMKNAVRSTLMRHPRFTSILVEDGKGIEHWRKLVPDEIDLDRQFVLVPEDDEIAGGEDFVNEYIAGLAIDIRVDTTRPLWEMHLLRSNRCCVLRIHHALGDGVSFMALFLASCKRVDDPTLPPTIPEKETKSKTTVMKRMSFLQKTWRLIKVAGYTLLYLTDFILYSFWTKDEKTPISGGDGVELWPRMVRNVTFELADMKLVKDSINATINDVLLGIVSLGLERYLERRNPSISRKPIRITGCTMVNLRKTSGIQNLESLELSKAGWGNNFGFMLLPLCLWKSRDDEDTLESIRRVKKMTDKKKLSLEAYISLKGGTLIMSTFGKEVASKINYKISSNTTFTISNVMGPLDEMMFAENPITYIRSTSSGLPQAVLMHMVSYNGKADMMVQVAKDIIPDVEVLVKCFEDSLRDMKECVMRC</sequence>
<evidence type="ECO:0000256" key="3">
    <source>
        <dbReference type="ARBA" id="ARBA00004771"/>
    </source>
</evidence>
<dbReference type="InterPro" id="IPR023213">
    <property type="entry name" value="CAT-like_dom_sf"/>
</dbReference>
<evidence type="ECO:0000256" key="8">
    <source>
        <dbReference type="ARBA" id="ARBA00024360"/>
    </source>
</evidence>
<evidence type="ECO:0000256" key="1">
    <source>
        <dbReference type="ARBA" id="ARBA00004162"/>
    </source>
</evidence>
<dbReference type="OMA" id="NSGARWG"/>
<comment type="catalytic activity">
    <reaction evidence="10">
        <text>an acyl-CoA + a 1,2-diacyl-sn-glycerol = a triacyl-sn-glycerol + CoA</text>
        <dbReference type="Rhea" id="RHEA:10868"/>
        <dbReference type="ChEBI" id="CHEBI:17815"/>
        <dbReference type="ChEBI" id="CHEBI:57287"/>
        <dbReference type="ChEBI" id="CHEBI:58342"/>
        <dbReference type="ChEBI" id="CHEBI:64615"/>
        <dbReference type="EC" id="2.3.1.20"/>
    </reaction>
</comment>
<comment type="catalytic activity">
    <reaction evidence="9">
        <text>a long chain fatty alcohol + a fatty acyl-CoA = a long-chain alcohol wax ester + CoA</text>
        <dbReference type="Rhea" id="RHEA:38443"/>
        <dbReference type="ChEBI" id="CHEBI:17135"/>
        <dbReference type="ChEBI" id="CHEBI:57287"/>
        <dbReference type="ChEBI" id="CHEBI:77636"/>
        <dbReference type="ChEBI" id="CHEBI:235323"/>
        <dbReference type="EC" id="2.3.1.75"/>
    </reaction>
</comment>
<comment type="caution">
    <text evidence="13">The sequence shown here is derived from an EMBL/GenBank/DDBJ whole genome shotgun (WGS) entry which is preliminary data.</text>
</comment>
<evidence type="ECO:0000256" key="2">
    <source>
        <dbReference type="ARBA" id="ARBA00004586"/>
    </source>
</evidence>
<dbReference type="Proteomes" id="UP000036987">
    <property type="component" value="Unassembled WGS sequence"/>
</dbReference>
<keyword evidence="7 13" id="KW-0012">Acyltransferase</keyword>
<evidence type="ECO:0000259" key="11">
    <source>
        <dbReference type="Pfam" id="PF03007"/>
    </source>
</evidence>
<gene>
    <name evidence="13" type="ORF">ZOSMA_322G00010</name>
</gene>
<organism evidence="13 14">
    <name type="scientific">Zostera marina</name>
    <name type="common">Eelgrass</name>
    <dbReference type="NCBI Taxonomy" id="29655"/>
    <lineage>
        <taxon>Eukaryota</taxon>
        <taxon>Viridiplantae</taxon>
        <taxon>Streptophyta</taxon>
        <taxon>Embryophyta</taxon>
        <taxon>Tracheophyta</taxon>
        <taxon>Spermatophyta</taxon>
        <taxon>Magnoliopsida</taxon>
        <taxon>Liliopsida</taxon>
        <taxon>Zosteraceae</taxon>
        <taxon>Zostera</taxon>
    </lineage>
</organism>
<evidence type="ECO:0000313" key="13">
    <source>
        <dbReference type="EMBL" id="KMZ65395.1"/>
    </source>
</evidence>
<evidence type="ECO:0000256" key="6">
    <source>
        <dbReference type="ARBA" id="ARBA00022824"/>
    </source>
</evidence>
<dbReference type="GO" id="GO:0004144">
    <property type="term" value="F:diacylglycerol O-acyltransferase activity"/>
    <property type="evidence" value="ECO:0007669"/>
    <property type="project" value="UniProtKB-EC"/>
</dbReference>
<dbReference type="UniPathway" id="UPA00282"/>
<accession>A0A0K9PB27</accession>
<evidence type="ECO:0000313" key="14">
    <source>
        <dbReference type="Proteomes" id="UP000036987"/>
    </source>
</evidence>
<evidence type="ECO:0000256" key="4">
    <source>
        <dbReference type="ARBA" id="ARBA00005189"/>
    </source>
</evidence>
<evidence type="ECO:0000256" key="7">
    <source>
        <dbReference type="ARBA" id="ARBA00023315"/>
    </source>
</evidence>
<comment type="similarity">
    <text evidence="8">In the N-terminal section; belongs to the long-chain O-acyltransferase family.</text>
</comment>
<dbReference type="Pfam" id="PF03007">
    <property type="entry name" value="WS_DGAT_cat"/>
    <property type="match status" value="1"/>
</dbReference>
<dbReference type="PANTHER" id="PTHR31650:SF41">
    <property type="entry name" value="O-ACYLTRANSFERASE WSD1-LIKE ISOFORM X1"/>
    <property type="match status" value="1"/>
</dbReference>
<dbReference type="InterPro" id="IPR009721">
    <property type="entry name" value="O-acyltransferase_WSD1_C"/>
</dbReference>
<dbReference type="AlphaFoldDB" id="A0A0K9PB27"/>
<dbReference type="STRING" id="29655.A0A0K9PB27"/>
<evidence type="ECO:0000256" key="9">
    <source>
        <dbReference type="ARBA" id="ARBA00047604"/>
    </source>
</evidence>
<keyword evidence="5 13" id="KW-0808">Transferase</keyword>
<dbReference type="Gene3D" id="3.30.559.10">
    <property type="entry name" value="Chloramphenicol acetyltransferase-like domain"/>
    <property type="match status" value="1"/>
</dbReference>
<keyword evidence="14" id="KW-1185">Reference proteome</keyword>
<dbReference type="Pfam" id="PF06974">
    <property type="entry name" value="WS_DGAT_C"/>
    <property type="match status" value="1"/>
</dbReference>
<dbReference type="SUPFAM" id="SSF52777">
    <property type="entry name" value="CoA-dependent acyltransferases"/>
    <property type="match status" value="1"/>
</dbReference>
<evidence type="ECO:0000256" key="10">
    <source>
        <dbReference type="ARBA" id="ARBA00048109"/>
    </source>
</evidence>
<dbReference type="PANTHER" id="PTHR31650">
    <property type="entry name" value="O-ACYLTRANSFERASE (WSD1-LIKE) FAMILY PROTEIN"/>
    <property type="match status" value="1"/>
</dbReference>
<feature type="domain" description="O-acyltransferase WSD1-like N-terminal" evidence="11">
    <location>
        <begin position="40"/>
        <end position="256"/>
    </location>
</feature>
<evidence type="ECO:0000259" key="12">
    <source>
        <dbReference type="Pfam" id="PF06974"/>
    </source>
</evidence>
<dbReference type="GO" id="GO:0019432">
    <property type="term" value="P:triglyceride biosynthetic process"/>
    <property type="evidence" value="ECO:0000318"/>
    <property type="project" value="GO_Central"/>
</dbReference>
<dbReference type="EMBL" id="LFYR01001039">
    <property type="protein sequence ID" value="KMZ65395.1"/>
    <property type="molecule type" value="Genomic_DNA"/>
</dbReference>